<dbReference type="RefSeq" id="WP_149565050.1">
    <property type="nucleotide sequence ID" value="NZ_AP018930.1"/>
</dbReference>
<name>A0A510E5Z7_9CREN</name>
<sequence>MDVNYTIETDYSKDVVLALLSDPEFTIKTFLPVKEIKKESENLYSVTLPGTLGNVKMTTRYVNNGDTITLIVNLIRPKGVGKMMIKPEDKRIDIKGTSSIWTDPILAISMNRKVSKLKKEINEILRLERIRRKI</sequence>
<dbReference type="AlphaFoldDB" id="A0A510E5Z7"/>
<dbReference type="InterPro" id="IPR023393">
    <property type="entry name" value="START-like_dom_sf"/>
</dbReference>
<gene>
    <name evidence="1" type="ORF">IC007_2516</name>
</gene>
<evidence type="ECO:0000313" key="1">
    <source>
        <dbReference type="EMBL" id="BBG27961.1"/>
    </source>
</evidence>
<dbReference type="EMBL" id="AP018930">
    <property type="protein sequence ID" value="BBG27961.1"/>
    <property type="molecule type" value="Genomic_DNA"/>
</dbReference>
<evidence type="ECO:0008006" key="3">
    <source>
        <dbReference type="Google" id="ProtNLM"/>
    </source>
</evidence>
<dbReference type="Proteomes" id="UP000325030">
    <property type="component" value="Chromosome"/>
</dbReference>
<dbReference type="Gene3D" id="3.30.530.20">
    <property type="match status" value="1"/>
</dbReference>
<dbReference type="GeneID" id="41718795"/>
<reference evidence="2" key="1">
    <citation type="submission" date="2018-09" db="EMBL/GenBank/DDBJ databases">
        <title>Complete Genome Sequencing of Sulfolobus sp. JCM 16834.</title>
        <authorList>
            <person name="Kato S."/>
            <person name="Itoh T."/>
            <person name="Ohkuma M."/>
        </authorList>
    </citation>
    <scope>NUCLEOTIDE SEQUENCE [LARGE SCALE GENOMIC DNA]</scope>
    <source>
        <strain evidence="2">IC-007</strain>
    </source>
</reference>
<protein>
    <recommendedName>
        <fullName evidence="3">SRPBCC family protein</fullName>
    </recommendedName>
</protein>
<proteinExistence type="predicted"/>
<organism evidence="1 2">
    <name type="scientific">Sulfuracidifex tepidarius</name>
    <dbReference type="NCBI Taxonomy" id="1294262"/>
    <lineage>
        <taxon>Archaea</taxon>
        <taxon>Thermoproteota</taxon>
        <taxon>Thermoprotei</taxon>
        <taxon>Sulfolobales</taxon>
        <taxon>Sulfolobaceae</taxon>
        <taxon>Sulfuracidifex</taxon>
    </lineage>
</organism>
<accession>A0A510E5Z7</accession>
<dbReference type="InterPro" id="IPR021578">
    <property type="entry name" value="STK_08120-like"/>
</dbReference>
<dbReference type="SUPFAM" id="SSF55961">
    <property type="entry name" value="Bet v1-like"/>
    <property type="match status" value="1"/>
</dbReference>
<evidence type="ECO:0000313" key="2">
    <source>
        <dbReference type="Proteomes" id="UP000325030"/>
    </source>
</evidence>
<dbReference type="Pfam" id="PF11485">
    <property type="entry name" value="STK_08120-like"/>
    <property type="match status" value="1"/>
</dbReference>